<evidence type="ECO:0000259" key="4">
    <source>
        <dbReference type="PROSITE" id="PS50106"/>
    </source>
</evidence>
<dbReference type="InterPro" id="IPR036034">
    <property type="entry name" value="PDZ_sf"/>
</dbReference>
<dbReference type="InterPro" id="IPR051201">
    <property type="entry name" value="Chloro_Bact_Ser_Proteases"/>
</dbReference>
<dbReference type="RefSeq" id="WP_153719701.1">
    <property type="nucleotide sequence ID" value="NZ_WJPP01000004.1"/>
</dbReference>
<dbReference type="PANTHER" id="PTHR43343">
    <property type="entry name" value="PEPTIDASE S12"/>
    <property type="match status" value="1"/>
</dbReference>
<dbReference type="GO" id="GO:0004252">
    <property type="term" value="F:serine-type endopeptidase activity"/>
    <property type="evidence" value="ECO:0007669"/>
    <property type="project" value="InterPro"/>
</dbReference>
<sequence length="366" mass="38412">MTTRSFIRFVLSYALVGTVVAVTLVWFAPQLLERNPDTEPSAEPLSYADAVALAAPSVVNIYTATRSRDPRNAISDDPALDEFFRGGPLLDDPRLNTSLGSGVILSNDGHILTNYHVVTGAEQIQVLLADGRDTAATLVGSDPESDLAVLKIELANLPNASLSTSTQLRVGDVVFAIGNPFGVGQTVTQGIISATGRSQLGLTTFENFIQTDAAINPGNSGGALVNASGEIIGINTAIFSQSGGSMGIGFAIPADLAANVLNGIIENGRVVRGWIGVQIQDVLDPTTGVLVAGVMPQGPADQAGLTADDLITHLDDQRIEDVNDLLNRVAAKKPGSNLVLSGLRDGETLEWEITIGERPTQLQQPR</sequence>
<keyword evidence="1" id="KW-0645">Protease</keyword>
<keyword evidence="3" id="KW-1133">Transmembrane helix</keyword>
<dbReference type="SUPFAM" id="SSF50156">
    <property type="entry name" value="PDZ domain-like"/>
    <property type="match status" value="1"/>
</dbReference>
<dbReference type="Pfam" id="PF13365">
    <property type="entry name" value="Trypsin_2"/>
    <property type="match status" value="1"/>
</dbReference>
<comment type="caution">
    <text evidence="5">The sequence shown here is derived from an EMBL/GenBank/DDBJ whole genome shotgun (WGS) entry which is preliminary data.</text>
</comment>
<organism evidence="5 6">
    <name type="scientific">Spiribacter salilacus</name>
    <dbReference type="NCBI Taxonomy" id="2664894"/>
    <lineage>
        <taxon>Bacteria</taxon>
        <taxon>Pseudomonadati</taxon>
        <taxon>Pseudomonadota</taxon>
        <taxon>Gammaproteobacteria</taxon>
        <taxon>Chromatiales</taxon>
        <taxon>Ectothiorhodospiraceae</taxon>
        <taxon>Spiribacter</taxon>
    </lineage>
</organism>
<keyword evidence="2" id="KW-0378">Hydrolase</keyword>
<dbReference type="Gene3D" id="2.30.42.10">
    <property type="match status" value="1"/>
</dbReference>
<feature type="transmembrane region" description="Helical" evidence="3">
    <location>
        <begin position="7"/>
        <end position="28"/>
    </location>
</feature>
<evidence type="ECO:0000256" key="3">
    <source>
        <dbReference type="SAM" id="Phobius"/>
    </source>
</evidence>
<evidence type="ECO:0000256" key="1">
    <source>
        <dbReference type="ARBA" id="ARBA00022670"/>
    </source>
</evidence>
<dbReference type="InterPro" id="IPR009003">
    <property type="entry name" value="Peptidase_S1_PA"/>
</dbReference>
<dbReference type="Proteomes" id="UP000433788">
    <property type="component" value="Unassembled WGS sequence"/>
</dbReference>
<evidence type="ECO:0000256" key="2">
    <source>
        <dbReference type="ARBA" id="ARBA00022801"/>
    </source>
</evidence>
<reference evidence="5 6" key="1">
    <citation type="submission" date="2019-11" db="EMBL/GenBank/DDBJ databases">
        <authorList>
            <person name="Zhang X.Y."/>
        </authorList>
    </citation>
    <scope>NUCLEOTIDE SEQUENCE [LARGE SCALE GENOMIC DNA]</scope>
    <source>
        <strain evidence="5 6">C176</strain>
    </source>
</reference>
<dbReference type="AlphaFoldDB" id="A0A6N7QRM3"/>
<dbReference type="Pfam" id="PF13180">
    <property type="entry name" value="PDZ_2"/>
    <property type="match status" value="1"/>
</dbReference>
<dbReference type="GO" id="GO:0006508">
    <property type="term" value="P:proteolysis"/>
    <property type="evidence" value="ECO:0007669"/>
    <property type="project" value="UniProtKB-KW"/>
</dbReference>
<proteinExistence type="predicted"/>
<dbReference type="EMBL" id="WJPP01000004">
    <property type="protein sequence ID" value="MRH78652.1"/>
    <property type="molecule type" value="Genomic_DNA"/>
</dbReference>
<protein>
    <submittedName>
        <fullName evidence="5">PDZ domain-containing protein</fullName>
    </submittedName>
</protein>
<dbReference type="PRINTS" id="PR00834">
    <property type="entry name" value="PROTEASES2C"/>
</dbReference>
<dbReference type="Gene3D" id="2.40.10.120">
    <property type="match status" value="1"/>
</dbReference>
<dbReference type="PROSITE" id="PS50106">
    <property type="entry name" value="PDZ"/>
    <property type="match status" value="1"/>
</dbReference>
<dbReference type="SUPFAM" id="SSF50494">
    <property type="entry name" value="Trypsin-like serine proteases"/>
    <property type="match status" value="1"/>
</dbReference>
<evidence type="ECO:0000313" key="5">
    <source>
        <dbReference type="EMBL" id="MRH78652.1"/>
    </source>
</evidence>
<evidence type="ECO:0000313" key="6">
    <source>
        <dbReference type="Proteomes" id="UP000433788"/>
    </source>
</evidence>
<dbReference type="InterPro" id="IPR001940">
    <property type="entry name" value="Peptidase_S1C"/>
</dbReference>
<dbReference type="PANTHER" id="PTHR43343:SF3">
    <property type="entry name" value="PROTEASE DO-LIKE 8, CHLOROPLASTIC"/>
    <property type="match status" value="1"/>
</dbReference>
<keyword evidence="6" id="KW-1185">Reference proteome</keyword>
<keyword evidence="3" id="KW-0812">Transmembrane</keyword>
<gene>
    <name evidence="5" type="ORF">GH984_08025</name>
</gene>
<feature type="domain" description="PDZ" evidence="4">
    <location>
        <begin position="264"/>
        <end position="346"/>
    </location>
</feature>
<dbReference type="InterPro" id="IPR001478">
    <property type="entry name" value="PDZ"/>
</dbReference>
<accession>A0A6N7QRM3</accession>
<name>A0A6N7QRM3_9GAMM</name>
<dbReference type="SMART" id="SM00228">
    <property type="entry name" value="PDZ"/>
    <property type="match status" value="1"/>
</dbReference>
<keyword evidence="3" id="KW-0472">Membrane</keyword>